<evidence type="ECO:0000256" key="13">
    <source>
        <dbReference type="ARBA" id="ARBA00038592"/>
    </source>
</evidence>
<comment type="similarity">
    <text evidence="14">Belongs to the CRISPR-associated endonuclease Cas1 family.</text>
</comment>
<keyword evidence="5" id="KW-0269">Exonuclease</keyword>
<dbReference type="Pfam" id="PF01867">
    <property type="entry name" value="Cas_Cas1"/>
    <property type="match status" value="1"/>
</dbReference>
<dbReference type="Proteomes" id="UP000595847">
    <property type="component" value="Chromosome"/>
</dbReference>
<evidence type="ECO:0000256" key="5">
    <source>
        <dbReference type="ARBA" id="ARBA00022839"/>
    </source>
</evidence>
<dbReference type="GO" id="GO:0004519">
    <property type="term" value="F:endonuclease activity"/>
    <property type="evidence" value="ECO:0007669"/>
    <property type="project" value="UniProtKB-UniRule"/>
</dbReference>
<evidence type="ECO:0000256" key="9">
    <source>
        <dbReference type="ARBA" id="ARBA00023118"/>
    </source>
</evidence>
<keyword evidence="10 14" id="KW-0238">DNA-binding</keyword>
<dbReference type="InterPro" id="IPR013343">
    <property type="entry name" value="CRISPR-assoc_prot_Cas4"/>
</dbReference>
<dbReference type="InterPro" id="IPR022765">
    <property type="entry name" value="Dna2/Cas4_DUF83"/>
</dbReference>
<keyword evidence="11 14" id="KW-0464">Manganese</keyword>
<evidence type="ECO:0000256" key="10">
    <source>
        <dbReference type="ARBA" id="ARBA00023125"/>
    </source>
</evidence>
<keyword evidence="6 14" id="KW-0460">Magnesium</keyword>
<dbReference type="GO" id="GO:0004527">
    <property type="term" value="F:exonuclease activity"/>
    <property type="evidence" value="ECO:0007669"/>
    <property type="project" value="UniProtKB-KW"/>
</dbReference>
<dbReference type="KEGG" id="bcop:JD108_01820"/>
<dbReference type="EMBL" id="CP073708">
    <property type="protein sequence ID" value="QUO41834.1"/>
    <property type="molecule type" value="Genomic_DNA"/>
</dbReference>
<dbReference type="GO" id="GO:0046872">
    <property type="term" value="F:metal ion binding"/>
    <property type="evidence" value="ECO:0007669"/>
    <property type="project" value="UniProtKB-UniRule"/>
</dbReference>
<evidence type="ECO:0000313" key="18">
    <source>
        <dbReference type="Proteomes" id="UP000595847"/>
    </source>
</evidence>
<protein>
    <recommendedName>
        <fullName evidence="14">CRISPR-associated endonuclease Cas1</fullName>
        <ecNumber evidence="14">3.1.-.-</ecNumber>
    </recommendedName>
</protein>
<dbReference type="RefSeq" id="WP_198828320.1">
    <property type="nucleotide sequence ID" value="NZ_CP066308.1"/>
</dbReference>
<dbReference type="NCBIfam" id="TIGR00372">
    <property type="entry name" value="cas4"/>
    <property type="match status" value="1"/>
</dbReference>
<evidence type="ECO:0000256" key="1">
    <source>
        <dbReference type="ARBA" id="ARBA00022722"/>
    </source>
</evidence>
<keyword evidence="8" id="KW-0411">Iron-sulfur</keyword>
<reference evidence="16 18" key="1">
    <citation type="submission" date="2020-12" db="EMBL/GenBank/DDBJ databases">
        <title>strain FJAT-54423T represents a novel species of the genus Brevibacillus.</title>
        <authorList>
            <person name="Tang R."/>
        </authorList>
    </citation>
    <scope>NUCLEOTIDE SEQUENCE [LARGE SCALE GENOMIC DNA]</scope>
    <source>
        <strain evidence="16 18">FJAT-54423</strain>
    </source>
</reference>
<keyword evidence="1 14" id="KW-0540">Nuclease</keyword>
<dbReference type="InterPro" id="IPR011604">
    <property type="entry name" value="PDDEXK-like_dom_sf"/>
</dbReference>
<evidence type="ECO:0000256" key="6">
    <source>
        <dbReference type="ARBA" id="ARBA00022842"/>
    </source>
</evidence>
<dbReference type="CDD" id="cd09634">
    <property type="entry name" value="Cas1_I-II-III"/>
    <property type="match status" value="1"/>
</dbReference>
<dbReference type="PANTHER" id="PTHR34353:SF2">
    <property type="entry name" value="CRISPR-ASSOCIATED ENDONUCLEASE CAS1 1"/>
    <property type="match status" value="1"/>
</dbReference>
<dbReference type="AlphaFoldDB" id="A0A7T5ELH7"/>
<keyword evidence="3 14" id="KW-0255">Endonuclease</keyword>
<dbReference type="Proteomes" id="UP000677234">
    <property type="component" value="Chromosome"/>
</dbReference>
<feature type="domain" description="DUF83" evidence="15">
    <location>
        <begin position="8"/>
        <end position="200"/>
    </location>
</feature>
<dbReference type="InterPro" id="IPR042211">
    <property type="entry name" value="CRISPR-assoc_Cas1_N"/>
</dbReference>
<comment type="subunit">
    <text evidence="13 14">Homodimer, forms a heterotetramer with a Cas2 homodimer.</text>
</comment>
<gene>
    <name evidence="14 16" type="primary">cas1</name>
    <name evidence="16" type="ORF">JD108_01820</name>
    <name evidence="17" type="ORF">KDJ56_01820</name>
</gene>
<keyword evidence="2 14" id="KW-0479">Metal-binding</keyword>
<keyword evidence="9 14" id="KW-0051">Antiviral defense</keyword>
<dbReference type="EC" id="3.1.-.-" evidence="14"/>
<keyword evidence="4 14" id="KW-0378">Hydrolase</keyword>
<evidence type="ECO:0000256" key="14">
    <source>
        <dbReference type="HAMAP-Rule" id="MF_01470"/>
    </source>
</evidence>
<dbReference type="GO" id="GO:0043571">
    <property type="term" value="P:maintenance of CRISPR repeat elements"/>
    <property type="evidence" value="ECO:0007669"/>
    <property type="project" value="UniProtKB-UniRule"/>
</dbReference>
<feature type="binding site" evidence="14">
    <location>
        <position position="376"/>
    </location>
    <ligand>
        <name>Mn(2+)</name>
        <dbReference type="ChEBI" id="CHEBI:29035"/>
    </ligand>
</feature>
<dbReference type="NCBIfam" id="TIGR00287">
    <property type="entry name" value="cas1"/>
    <property type="match status" value="1"/>
</dbReference>
<dbReference type="HAMAP" id="MF_01470">
    <property type="entry name" value="Cas1"/>
    <property type="match status" value="1"/>
</dbReference>
<dbReference type="Pfam" id="PF01930">
    <property type="entry name" value="Cas_Cas4"/>
    <property type="match status" value="1"/>
</dbReference>
<dbReference type="GO" id="GO:0051536">
    <property type="term" value="F:iron-sulfur cluster binding"/>
    <property type="evidence" value="ECO:0007669"/>
    <property type="project" value="UniProtKB-KW"/>
</dbReference>
<dbReference type="EMBL" id="CP066308">
    <property type="protein sequence ID" value="QQE74750.1"/>
    <property type="molecule type" value="Genomic_DNA"/>
</dbReference>
<name>A0A7T5ELH7_9BACL</name>
<evidence type="ECO:0000256" key="8">
    <source>
        <dbReference type="ARBA" id="ARBA00023014"/>
    </source>
</evidence>
<comment type="catalytic activity">
    <reaction evidence="12">
        <text>exonucleolytic cleavage in the 5'- to 3'-direction to yield nucleoside 3'-phosphates.</text>
        <dbReference type="EC" id="3.1.12.1"/>
    </reaction>
</comment>
<dbReference type="GO" id="GO:0003677">
    <property type="term" value="F:DNA binding"/>
    <property type="evidence" value="ECO:0007669"/>
    <property type="project" value="UniProtKB-KW"/>
</dbReference>
<dbReference type="Gene3D" id="1.20.120.920">
    <property type="entry name" value="CRISPR-associated endonuclease Cas1, C-terminal domain"/>
    <property type="match status" value="1"/>
</dbReference>
<evidence type="ECO:0000256" key="7">
    <source>
        <dbReference type="ARBA" id="ARBA00023004"/>
    </source>
</evidence>
<dbReference type="Gene3D" id="3.90.320.10">
    <property type="match status" value="1"/>
</dbReference>
<evidence type="ECO:0000313" key="19">
    <source>
        <dbReference type="Proteomes" id="UP000677234"/>
    </source>
</evidence>
<evidence type="ECO:0000313" key="17">
    <source>
        <dbReference type="EMBL" id="QUO41834.1"/>
    </source>
</evidence>
<feature type="binding site" evidence="14">
    <location>
        <position position="446"/>
    </location>
    <ligand>
        <name>Mn(2+)</name>
        <dbReference type="ChEBI" id="CHEBI:29035"/>
    </ligand>
</feature>
<keyword evidence="19" id="KW-1185">Reference proteome</keyword>
<sequence>MSTIPIRMLNEVQYCERLFYIMHVQGLFEDSVDTIEGTAQHRRAEMRLRKGEIAPEELWGNAPFSLHLGDEQLGIVGKLDTVSLEDNQWSPVEAKHSSSPDASRSFFVGEYELSGSAWPNDQIQLCAQGMLLRSNGYRSDYGFLYYRGNKRKVKIEFTEELVKATQACIDRAKIIEKSGIPGPLQDSNKCFRCSMNYVCLPDETNYLLGTSTNIRKIVPDRSDGGVLYVMEHGARLGKSGESLTISYKDGRVDDIPIKDLVHVTLMGNVQCSTQLLHFLMACGVSISYLSSHGKLVAVTTPPVSKNIGVRKNQFIKFQHPEIALKLARWIVQAKIANQRTLIRRNGNVQKTVLHEMKELQKKAEIVESLDSLRGIEGRAGRLYMQSFPTMLKKLEYEEKLIMNGRNRRPPKDPVNALLSLGYTLLARDVYATCVNVGLDPLFGFYHSMEPGRPSLALDIMEPFRPLIVDSVVLRVLNTGEVQREDFYWGPDSCQLKKNGRKAFFAAYERRMQEMLTHPSFGYKISYRRTLELETRMVARYLDGELPEYRPLITR</sequence>
<dbReference type="InterPro" id="IPR002729">
    <property type="entry name" value="CRISPR-assoc_Cas1"/>
</dbReference>
<organism evidence="16 18">
    <name type="scientific">Brevibacillus composti</name>
    <dbReference type="NCBI Taxonomy" id="2796470"/>
    <lineage>
        <taxon>Bacteria</taxon>
        <taxon>Bacillati</taxon>
        <taxon>Bacillota</taxon>
        <taxon>Bacilli</taxon>
        <taxon>Bacillales</taxon>
        <taxon>Paenibacillaceae</taxon>
        <taxon>Brevibacillus</taxon>
    </lineage>
</organism>
<dbReference type="PANTHER" id="PTHR34353">
    <property type="entry name" value="CRISPR-ASSOCIATED ENDONUCLEASE CAS1 1"/>
    <property type="match status" value="1"/>
</dbReference>
<reference evidence="17" key="2">
    <citation type="submission" date="2021-04" db="EMBL/GenBank/DDBJ databases">
        <title>Brevibacillus composti FJAT-54423, complete genome.</title>
        <authorList>
            <person name="Tang R."/>
        </authorList>
    </citation>
    <scope>NUCLEOTIDE SEQUENCE</scope>
    <source>
        <strain evidence="17">FJAT-54424</strain>
    </source>
</reference>
<comment type="cofactor">
    <cofactor evidence="14">
        <name>Mg(2+)</name>
        <dbReference type="ChEBI" id="CHEBI:18420"/>
    </cofactor>
    <cofactor evidence="14">
        <name>Mn(2+)</name>
        <dbReference type="ChEBI" id="CHEBI:29035"/>
    </cofactor>
</comment>
<accession>A0A7T5ELH7</accession>
<evidence type="ECO:0000259" key="15">
    <source>
        <dbReference type="Pfam" id="PF01930"/>
    </source>
</evidence>
<dbReference type="Gene3D" id="3.100.10.20">
    <property type="entry name" value="CRISPR-associated endonuclease Cas1, N-terminal domain"/>
    <property type="match status" value="1"/>
</dbReference>
<comment type="function">
    <text evidence="14">CRISPR (clustered regularly interspaced short palindromic repeat), is an adaptive immune system that provides protection against mobile genetic elements (viruses, transposable elements and conjugative plasmids). CRISPR clusters contain spacers, sequences complementary to antecedent mobile elements, and target invading nucleic acids. CRISPR clusters are transcribed and processed into CRISPR RNA (crRNA). Acts as a dsDNA endonuclease. Involved in the integration of spacer DNA into the CRISPR cassette.</text>
</comment>
<evidence type="ECO:0000256" key="11">
    <source>
        <dbReference type="ARBA" id="ARBA00023211"/>
    </source>
</evidence>
<keyword evidence="7" id="KW-0408">Iron</keyword>
<dbReference type="InterPro" id="IPR042206">
    <property type="entry name" value="CRISPR-assoc_Cas1_C"/>
</dbReference>
<evidence type="ECO:0000256" key="3">
    <source>
        <dbReference type="ARBA" id="ARBA00022759"/>
    </source>
</evidence>
<evidence type="ECO:0000256" key="2">
    <source>
        <dbReference type="ARBA" id="ARBA00022723"/>
    </source>
</evidence>
<dbReference type="InterPro" id="IPR050646">
    <property type="entry name" value="Cas1"/>
</dbReference>
<evidence type="ECO:0000313" key="16">
    <source>
        <dbReference type="EMBL" id="QQE74750.1"/>
    </source>
</evidence>
<dbReference type="GO" id="GO:0051607">
    <property type="term" value="P:defense response to virus"/>
    <property type="evidence" value="ECO:0007669"/>
    <property type="project" value="UniProtKB-UniRule"/>
</dbReference>
<evidence type="ECO:0000256" key="12">
    <source>
        <dbReference type="ARBA" id="ARBA00033996"/>
    </source>
</evidence>
<proteinExistence type="inferred from homology"/>
<feature type="binding site" evidence="14">
    <location>
        <position position="461"/>
    </location>
    <ligand>
        <name>Mn(2+)</name>
        <dbReference type="ChEBI" id="CHEBI:29035"/>
    </ligand>
</feature>
<evidence type="ECO:0000256" key="4">
    <source>
        <dbReference type="ARBA" id="ARBA00022801"/>
    </source>
</evidence>